<feature type="region of interest" description="Disordered" evidence="1">
    <location>
        <begin position="1"/>
        <end position="58"/>
    </location>
</feature>
<dbReference type="EMBL" id="FWXW01000016">
    <property type="protein sequence ID" value="SMC91178.1"/>
    <property type="molecule type" value="Genomic_DNA"/>
</dbReference>
<dbReference type="Proteomes" id="UP000192790">
    <property type="component" value="Unassembled WGS sequence"/>
</dbReference>
<reference evidence="2 3" key="1">
    <citation type="submission" date="2017-04" db="EMBL/GenBank/DDBJ databases">
        <authorList>
            <person name="Afonso C.L."/>
            <person name="Miller P.J."/>
            <person name="Scott M.A."/>
            <person name="Spackman E."/>
            <person name="Goraichik I."/>
            <person name="Dimitrov K.M."/>
            <person name="Suarez D.L."/>
            <person name="Swayne D.E."/>
        </authorList>
    </citation>
    <scope>NUCLEOTIDE SEQUENCE [LARGE SCALE GENOMIC DNA]</scope>
    <source>
        <strain evidence="2 3">DSM 12816</strain>
    </source>
</reference>
<accession>A0A1W2D287</accession>
<proteinExistence type="predicted"/>
<gene>
    <name evidence="2" type="ORF">SAMN02745168_0309</name>
</gene>
<evidence type="ECO:0000313" key="3">
    <source>
        <dbReference type="Proteomes" id="UP000192790"/>
    </source>
</evidence>
<dbReference type="AlphaFoldDB" id="A0A1W2D287"/>
<protein>
    <submittedName>
        <fullName evidence="2">Uncharacterized protein</fullName>
    </submittedName>
</protein>
<evidence type="ECO:0000256" key="1">
    <source>
        <dbReference type="SAM" id="MobiDB-lite"/>
    </source>
</evidence>
<sequence>MARFVSVEKLSKKERRKRALAARGTWGSINPVTRKPENPKAYRRSKMKRLKPDRECDL</sequence>
<name>A0A1W2D287_9FIRM</name>
<dbReference type="RefSeq" id="WP_159448157.1">
    <property type="nucleotide sequence ID" value="NZ_FWXW01000016.1"/>
</dbReference>
<organism evidence="2 3">
    <name type="scientific">Papillibacter cinnamivorans DSM 12816</name>
    <dbReference type="NCBI Taxonomy" id="1122930"/>
    <lineage>
        <taxon>Bacteria</taxon>
        <taxon>Bacillati</taxon>
        <taxon>Bacillota</taxon>
        <taxon>Clostridia</taxon>
        <taxon>Eubacteriales</taxon>
        <taxon>Oscillospiraceae</taxon>
        <taxon>Papillibacter</taxon>
    </lineage>
</organism>
<evidence type="ECO:0000313" key="2">
    <source>
        <dbReference type="EMBL" id="SMC91178.1"/>
    </source>
</evidence>
<keyword evidence="3" id="KW-1185">Reference proteome</keyword>
<dbReference type="OrthoDB" id="1956557at2"/>